<name>A0A3N4LAQ2_9PEZI</name>
<evidence type="ECO:0000313" key="3">
    <source>
        <dbReference type="Proteomes" id="UP000277580"/>
    </source>
</evidence>
<feature type="region of interest" description="Disordered" evidence="1">
    <location>
        <begin position="80"/>
        <end position="112"/>
    </location>
</feature>
<organism evidence="2 3">
    <name type="scientific">Morchella conica CCBAS932</name>
    <dbReference type="NCBI Taxonomy" id="1392247"/>
    <lineage>
        <taxon>Eukaryota</taxon>
        <taxon>Fungi</taxon>
        <taxon>Dikarya</taxon>
        <taxon>Ascomycota</taxon>
        <taxon>Pezizomycotina</taxon>
        <taxon>Pezizomycetes</taxon>
        <taxon>Pezizales</taxon>
        <taxon>Morchellaceae</taxon>
        <taxon>Morchella</taxon>
    </lineage>
</organism>
<keyword evidence="3" id="KW-1185">Reference proteome</keyword>
<feature type="compositionally biased region" description="Low complexity" evidence="1">
    <location>
        <begin position="30"/>
        <end position="44"/>
    </location>
</feature>
<dbReference type="OrthoDB" id="5407099at2759"/>
<evidence type="ECO:0000256" key="1">
    <source>
        <dbReference type="SAM" id="MobiDB-lite"/>
    </source>
</evidence>
<gene>
    <name evidence="2" type="ORF">P167DRAFT_601524</name>
</gene>
<proteinExistence type="predicted"/>
<dbReference type="Proteomes" id="UP000277580">
    <property type="component" value="Unassembled WGS sequence"/>
</dbReference>
<dbReference type="EMBL" id="ML119105">
    <property type="protein sequence ID" value="RPB17721.1"/>
    <property type="molecule type" value="Genomic_DNA"/>
</dbReference>
<protein>
    <submittedName>
        <fullName evidence="2">Uncharacterized protein</fullName>
    </submittedName>
</protein>
<sequence>MPLTTRRAHATRSTTVARKPSLMYRLTHPAGTRTVGTRSTAGTRATRRRTKATGPAPVSTHRRARTKPTLGARIHGMAKKVAGTLTGSRTKKAQGNAMVNGRTPGSRRRRHL</sequence>
<dbReference type="InParanoid" id="A0A3N4LAQ2"/>
<reference evidence="2 3" key="1">
    <citation type="journal article" date="2018" name="Nat. Ecol. Evol.">
        <title>Pezizomycetes genomes reveal the molecular basis of ectomycorrhizal truffle lifestyle.</title>
        <authorList>
            <person name="Murat C."/>
            <person name="Payen T."/>
            <person name="Noel B."/>
            <person name="Kuo A."/>
            <person name="Morin E."/>
            <person name="Chen J."/>
            <person name="Kohler A."/>
            <person name="Krizsan K."/>
            <person name="Balestrini R."/>
            <person name="Da Silva C."/>
            <person name="Montanini B."/>
            <person name="Hainaut M."/>
            <person name="Levati E."/>
            <person name="Barry K.W."/>
            <person name="Belfiori B."/>
            <person name="Cichocki N."/>
            <person name="Clum A."/>
            <person name="Dockter R.B."/>
            <person name="Fauchery L."/>
            <person name="Guy J."/>
            <person name="Iotti M."/>
            <person name="Le Tacon F."/>
            <person name="Lindquist E.A."/>
            <person name="Lipzen A."/>
            <person name="Malagnac F."/>
            <person name="Mello A."/>
            <person name="Molinier V."/>
            <person name="Miyauchi S."/>
            <person name="Poulain J."/>
            <person name="Riccioni C."/>
            <person name="Rubini A."/>
            <person name="Sitrit Y."/>
            <person name="Splivallo R."/>
            <person name="Traeger S."/>
            <person name="Wang M."/>
            <person name="Zifcakova L."/>
            <person name="Wipf D."/>
            <person name="Zambonelli A."/>
            <person name="Paolocci F."/>
            <person name="Nowrousian M."/>
            <person name="Ottonello S."/>
            <person name="Baldrian P."/>
            <person name="Spatafora J.W."/>
            <person name="Henrissat B."/>
            <person name="Nagy L.G."/>
            <person name="Aury J.M."/>
            <person name="Wincker P."/>
            <person name="Grigoriev I.V."/>
            <person name="Bonfante P."/>
            <person name="Martin F.M."/>
        </authorList>
    </citation>
    <scope>NUCLEOTIDE SEQUENCE [LARGE SCALE GENOMIC DNA]</scope>
    <source>
        <strain evidence="2 3">CCBAS932</strain>
    </source>
</reference>
<accession>A0A3N4LAQ2</accession>
<dbReference type="AlphaFoldDB" id="A0A3N4LAQ2"/>
<feature type="region of interest" description="Disordered" evidence="1">
    <location>
        <begin position="29"/>
        <end position="65"/>
    </location>
</feature>
<evidence type="ECO:0000313" key="2">
    <source>
        <dbReference type="EMBL" id="RPB17721.1"/>
    </source>
</evidence>